<evidence type="ECO:0000256" key="9">
    <source>
        <dbReference type="ARBA" id="ARBA00023316"/>
    </source>
</evidence>
<sequence>MANHATFVLAILVVIPILCLPISGYETNPSTPSRHNYTAGGRSILALDRGYGGWSSGGATWYGGPHGDGSEGGACGYQSAVGQRPFSSMIAAGGPSLFKDGKGCGSCYQIKCTGNQACSGRPVTVVITDSCPGGACLNEAAHFDMSGTAFGAMANSGMGDRLRSAGVLNIQYKRVPCMFGMNVAFKVDAGSNPYYLAVLVQYANGDGDLAAVHIMEGGGRSSQRTRGGRWTAMQQSWGATWRLNSNTGQPLRAPFSIRLTSGSGKVLVANNVIPSGWQAGSTYRSAVNYGA</sequence>
<feature type="chain" id="PRO_5003773268" description="Expansin-like EG45 domain-containing protein" evidence="11">
    <location>
        <begin position="25"/>
        <end position="291"/>
    </location>
</feature>
<dbReference type="PRINTS" id="PR00829">
    <property type="entry name" value="LOLP1ALLERGN"/>
</dbReference>
<dbReference type="PANTHER" id="PTHR31692">
    <property type="entry name" value="EXPANSIN-B3"/>
    <property type="match status" value="1"/>
</dbReference>
<dbReference type="GO" id="GO:0016020">
    <property type="term" value="C:membrane"/>
    <property type="evidence" value="ECO:0007669"/>
    <property type="project" value="UniProtKB-SubCell"/>
</dbReference>
<feature type="domain" description="Expansin-like EG45" evidence="12">
    <location>
        <begin position="72"/>
        <end position="182"/>
    </location>
</feature>
<evidence type="ECO:0000259" key="12">
    <source>
        <dbReference type="PROSITE" id="PS50842"/>
    </source>
</evidence>
<dbReference type="Gramene" id="OB04G28010.1">
    <property type="protein sequence ID" value="OB04G28010.1"/>
    <property type="gene ID" value="OB04G28010"/>
</dbReference>
<evidence type="ECO:0000256" key="5">
    <source>
        <dbReference type="ARBA" id="ARBA00022525"/>
    </source>
</evidence>
<keyword evidence="9" id="KW-0961">Cell wall biogenesis/degradation</keyword>
<dbReference type="GO" id="GO:0005576">
    <property type="term" value="C:extracellular region"/>
    <property type="evidence" value="ECO:0007669"/>
    <property type="project" value="InterPro"/>
</dbReference>
<comment type="similarity">
    <text evidence="3">Belongs to the expansin family. Expansin B subfamily.</text>
</comment>
<evidence type="ECO:0000256" key="6">
    <source>
        <dbReference type="ARBA" id="ARBA00022729"/>
    </source>
</evidence>
<keyword evidence="15" id="KW-1185">Reference proteome</keyword>
<evidence type="ECO:0000259" key="13">
    <source>
        <dbReference type="PROSITE" id="PS50843"/>
    </source>
</evidence>
<dbReference type="Pfam" id="PF01357">
    <property type="entry name" value="Expansin_C"/>
    <property type="match status" value="1"/>
</dbReference>
<dbReference type="Proteomes" id="UP000006038">
    <property type="component" value="Chromosome 4"/>
</dbReference>
<evidence type="ECO:0008006" key="16">
    <source>
        <dbReference type="Google" id="ProtNLM"/>
    </source>
</evidence>
<dbReference type="InterPro" id="IPR009009">
    <property type="entry name" value="RlpA-like_DPBB"/>
</dbReference>
<comment type="subcellular location">
    <subcellularLocation>
        <location evidence="1">Membrane</location>
        <topology evidence="1">Peripheral membrane protein</topology>
    </subcellularLocation>
    <subcellularLocation>
        <location evidence="2">Secreted</location>
        <location evidence="2">Cell wall</location>
    </subcellularLocation>
</comment>
<accession>J3M076</accession>
<dbReference type="PROSITE" id="PS50843">
    <property type="entry name" value="EXPANSIN_CBD"/>
    <property type="match status" value="1"/>
</dbReference>
<protein>
    <recommendedName>
        <fullName evidence="16">Expansin-like EG45 domain-containing protein</fullName>
    </recommendedName>
</protein>
<dbReference type="InterPro" id="IPR007117">
    <property type="entry name" value="Expansin_CBD"/>
</dbReference>
<dbReference type="Pfam" id="PF03330">
    <property type="entry name" value="DPBB_1"/>
    <property type="match status" value="1"/>
</dbReference>
<reference evidence="14" key="2">
    <citation type="submission" date="2013-04" db="UniProtKB">
        <authorList>
            <consortium name="EnsemblPlants"/>
        </authorList>
    </citation>
    <scope>IDENTIFICATION</scope>
</reference>
<dbReference type="AlphaFoldDB" id="J3M076"/>
<evidence type="ECO:0000256" key="3">
    <source>
        <dbReference type="ARBA" id="ARBA00005650"/>
    </source>
</evidence>
<proteinExistence type="inferred from homology"/>
<keyword evidence="7" id="KW-0472">Membrane</keyword>
<keyword evidence="6 11" id="KW-0732">Signal</keyword>
<dbReference type="CDD" id="cd22275">
    <property type="entry name" value="DPBB_EXPB_N"/>
    <property type="match status" value="1"/>
</dbReference>
<dbReference type="EnsemblPlants" id="OB04G28010.1">
    <property type="protein sequence ID" value="OB04G28010.1"/>
    <property type="gene ID" value="OB04G28010"/>
</dbReference>
<dbReference type="PROSITE" id="PS50842">
    <property type="entry name" value="EXPANSIN_EG45"/>
    <property type="match status" value="1"/>
</dbReference>
<comment type="function">
    <text evidence="10">May cause loosening and extension of plant cell walls by disrupting non-covalent bonding between cellulose microfibrils and matrix glucans. No enzymatic activity has been found. May be required for rapid internodal elongation in deepwater rice during submergence.</text>
</comment>
<evidence type="ECO:0000256" key="1">
    <source>
        <dbReference type="ARBA" id="ARBA00004170"/>
    </source>
</evidence>
<evidence type="ECO:0000256" key="11">
    <source>
        <dbReference type="SAM" id="SignalP"/>
    </source>
</evidence>
<dbReference type="InterPro" id="IPR007112">
    <property type="entry name" value="Expansin/allergen_DPBB_dom"/>
</dbReference>
<reference evidence="14" key="1">
    <citation type="journal article" date="2013" name="Nat. Commun.">
        <title>Whole-genome sequencing of Oryza brachyantha reveals mechanisms underlying Oryza genome evolution.</title>
        <authorList>
            <person name="Chen J."/>
            <person name="Huang Q."/>
            <person name="Gao D."/>
            <person name="Wang J."/>
            <person name="Lang Y."/>
            <person name="Liu T."/>
            <person name="Li B."/>
            <person name="Bai Z."/>
            <person name="Luis Goicoechea J."/>
            <person name="Liang C."/>
            <person name="Chen C."/>
            <person name="Zhang W."/>
            <person name="Sun S."/>
            <person name="Liao Y."/>
            <person name="Zhang X."/>
            <person name="Yang L."/>
            <person name="Song C."/>
            <person name="Wang M."/>
            <person name="Shi J."/>
            <person name="Liu G."/>
            <person name="Liu J."/>
            <person name="Zhou H."/>
            <person name="Zhou W."/>
            <person name="Yu Q."/>
            <person name="An N."/>
            <person name="Chen Y."/>
            <person name="Cai Q."/>
            <person name="Wang B."/>
            <person name="Liu B."/>
            <person name="Min J."/>
            <person name="Huang Y."/>
            <person name="Wu H."/>
            <person name="Li Z."/>
            <person name="Zhang Y."/>
            <person name="Yin Y."/>
            <person name="Song W."/>
            <person name="Jiang J."/>
            <person name="Jackson S.A."/>
            <person name="Wing R.A."/>
            <person name="Wang J."/>
            <person name="Chen M."/>
        </authorList>
    </citation>
    <scope>NUCLEOTIDE SEQUENCE [LARGE SCALE GENOMIC DNA]</scope>
    <source>
        <strain evidence="14">cv. IRGC 101232</strain>
    </source>
</reference>
<keyword evidence="4" id="KW-0134">Cell wall</keyword>
<name>J3M076_ORYBR</name>
<dbReference type="Gene3D" id="2.40.40.10">
    <property type="entry name" value="RlpA-like domain"/>
    <property type="match status" value="1"/>
</dbReference>
<evidence type="ECO:0000256" key="10">
    <source>
        <dbReference type="ARBA" id="ARBA00025488"/>
    </source>
</evidence>
<dbReference type="SUPFAM" id="SSF50685">
    <property type="entry name" value="Barwin-like endoglucanases"/>
    <property type="match status" value="1"/>
</dbReference>
<evidence type="ECO:0000256" key="7">
    <source>
        <dbReference type="ARBA" id="ARBA00023136"/>
    </source>
</evidence>
<evidence type="ECO:0000313" key="15">
    <source>
        <dbReference type="Proteomes" id="UP000006038"/>
    </source>
</evidence>
<dbReference type="PANTHER" id="PTHR31692:SF22">
    <property type="entry name" value="EXPANSIN-B5"/>
    <property type="match status" value="1"/>
</dbReference>
<evidence type="ECO:0000256" key="2">
    <source>
        <dbReference type="ARBA" id="ARBA00004191"/>
    </source>
</evidence>
<dbReference type="InterPro" id="IPR036908">
    <property type="entry name" value="RlpA-like_sf"/>
</dbReference>
<keyword evidence="8" id="KW-1015">Disulfide bond</keyword>
<dbReference type="eggNOG" id="ENOG502QPVQ">
    <property type="taxonomic scope" value="Eukaryota"/>
</dbReference>
<feature type="domain" description="Expansin-like CBD" evidence="13">
    <location>
        <begin position="194"/>
        <end position="285"/>
    </location>
</feature>
<dbReference type="InterPro" id="IPR007118">
    <property type="entry name" value="Expan_Lol_pI"/>
</dbReference>
<dbReference type="InterPro" id="IPR036749">
    <property type="entry name" value="Expansin_CBD_sf"/>
</dbReference>
<evidence type="ECO:0000313" key="14">
    <source>
        <dbReference type="EnsemblPlants" id="OB04G28010.1"/>
    </source>
</evidence>
<dbReference type="SUPFAM" id="SSF49590">
    <property type="entry name" value="PHL pollen allergen"/>
    <property type="match status" value="1"/>
</dbReference>
<keyword evidence="5" id="KW-0964">Secreted</keyword>
<organism evidence="14">
    <name type="scientific">Oryza brachyantha</name>
    <name type="common">malo sina</name>
    <dbReference type="NCBI Taxonomy" id="4533"/>
    <lineage>
        <taxon>Eukaryota</taxon>
        <taxon>Viridiplantae</taxon>
        <taxon>Streptophyta</taxon>
        <taxon>Embryophyta</taxon>
        <taxon>Tracheophyta</taxon>
        <taxon>Spermatophyta</taxon>
        <taxon>Magnoliopsida</taxon>
        <taxon>Liliopsida</taxon>
        <taxon>Poales</taxon>
        <taxon>Poaceae</taxon>
        <taxon>BOP clade</taxon>
        <taxon>Oryzoideae</taxon>
        <taxon>Oryzeae</taxon>
        <taxon>Oryzinae</taxon>
        <taxon>Oryza</taxon>
    </lineage>
</organism>
<dbReference type="HOGENOM" id="CLU_027462_1_2_1"/>
<evidence type="ECO:0000256" key="4">
    <source>
        <dbReference type="ARBA" id="ARBA00022512"/>
    </source>
</evidence>
<dbReference type="Gene3D" id="2.60.40.760">
    <property type="entry name" value="Expansin, cellulose-binding-like domain"/>
    <property type="match status" value="1"/>
</dbReference>
<dbReference type="PRINTS" id="PR01225">
    <property type="entry name" value="EXPANSNFAMLY"/>
</dbReference>
<dbReference type="InterPro" id="IPR005795">
    <property type="entry name" value="LolPI"/>
</dbReference>
<evidence type="ECO:0000256" key="8">
    <source>
        <dbReference type="ARBA" id="ARBA00023157"/>
    </source>
</evidence>
<dbReference type="SMART" id="SM00837">
    <property type="entry name" value="DPBB_1"/>
    <property type="match status" value="1"/>
</dbReference>
<feature type="signal peptide" evidence="11">
    <location>
        <begin position="1"/>
        <end position="24"/>
    </location>
</feature>
<dbReference type="GO" id="GO:0071555">
    <property type="term" value="P:cell wall organization"/>
    <property type="evidence" value="ECO:0007669"/>
    <property type="project" value="UniProtKB-KW"/>
</dbReference>
<dbReference type="OMA" id="ESAHFDM"/>